<gene>
    <name evidence="2" type="ORF">NBZ79_15595</name>
</gene>
<evidence type="ECO:0000313" key="3">
    <source>
        <dbReference type="Proteomes" id="UP001056291"/>
    </source>
</evidence>
<dbReference type="Pfam" id="PF13460">
    <property type="entry name" value="NAD_binding_10"/>
    <property type="match status" value="1"/>
</dbReference>
<dbReference type="CDD" id="cd05244">
    <property type="entry name" value="BVR-B_like_SDR_a"/>
    <property type="match status" value="1"/>
</dbReference>
<evidence type="ECO:0000313" key="2">
    <source>
        <dbReference type="EMBL" id="USG60590.1"/>
    </source>
</evidence>
<dbReference type="Proteomes" id="UP001056291">
    <property type="component" value="Chromosome"/>
</dbReference>
<proteinExistence type="predicted"/>
<dbReference type="RefSeq" id="WP_251933471.1">
    <property type="nucleotide sequence ID" value="NZ_CP098747.1"/>
</dbReference>
<protein>
    <submittedName>
        <fullName evidence="2">SDR family oxidoreductase</fullName>
    </submittedName>
</protein>
<reference evidence="2" key="1">
    <citation type="submission" date="2022-06" db="EMBL/GenBank/DDBJ databases">
        <title>Sneathiella actinostolidae sp. nov., isolated from a sea anemonein the Western Pacific Ocean.</title>
        <authorList>
            <person name="Wei M.J."/>
        </authorList>
    </citation>
    <scope>NUCLEOTIDE SEQUENCE</scope>
    <source>
        <strain evidence="2">PHK-P5</strain>
    </source>
</reference>
<evidence type="ECO:0000259" key="1">
    <source>
        <dbReference type="Pfam" id="PF13460"/>
    </source>
</evidence>
<dbReference type="SUPFAM" id="SSF51735">
    <property type="entry name" value="NAD(P)-binding Rossmann-fold domains"/>
    <property type="match status" value="1"/>
</dbReference>
<accession>A0ABY4W078</accession>
<keyword evidence="3" id="KW-1185">Reference proteome</keyword>
<dbReference type="Gene3D" id="3.40.50.720">
    <property type="entry name" value="NAD(P)-binding Rossmann-like Domain"/>
    <property type="match status" value="1"/>
</dbReference>
<name>A0ABY4W078_9PROT</name>
<feature type="domain" description="NAD(P)-binding" evidence="1">
    <location>
        <begin position="7"/>
        <end position="197"/>
    </location>
</feature>
<dbReference type="InterPro" id="IPR016040">
    <property type="entry name" value="NAD(P)-bd_dom"/>
</dbReference>
<organism evidence="2 3">
    <name type="scientific">Sneathiella marina</name>
    <dbReference type="NCBI Taxonomy" id="2950108"/>
    <lineage>
        <taxon>Bacteria</taxon>
        <taxon>Pseudomonadati</taxon>
        <taxon>Pseudomonadota</taxon>
        <taxon>Alphaproteobacteria</taxon>
        <taxon>Sneathiellales</taxon>
        <taxon>Sneathiellaceae</taxon>
        <taxon>Sneathiella</taxon>
    </lineage>
</organism>
<dbReference type="EMBL" id="CP098747">
    <property type="protein sequence ID" value="USG60590.1"/>
    <property type="molecule type" value="Genomic_DNA"/>
</dbReference>
<sequence>MKVTIFGATGTIGRFLVDQALMQGHEVTAFTRSPDGIGQSADALHVFNGDVRDPVAVANAIEGQDAVICALGMPLLNKEGLRATGTRNIVTAMETAGVKRFVCLSGLGAGDSWSLLPWHYKYLIVPLMMRRLFKDHNAQEEYVRKSSLDWIIARPSNFAKEEGSRPYEHGFSKLDPAFKLKMAPPDIADFMLRQLTDDVYLRQSPALSY</sequence>
<dbReference type="InterPro" id="IPR051606">
    <property type="entry name" value="Polyketide_Oxido-like"/>
</dbReference>
<dbReference type="InterPro" id="IPR036291">
    <property type="entry name" value="NAD(P)-bd_dom_sf"/>
</dbReference>
<dbReference type="PANTHER" id="PTHR43355">
    <property type="entry name" value="FLAVIN REDUCTASE (NADPH)"/>
    <property type="match status" value="1"/>
</dbReference>
<dbReference type="PANTHER" id="PTHR43355:SF2">
    <property type="entry name" value="FLAVIN REDUCTASE (NADPH)"/>
    <property type="match status" value="1"/>
</dbReference>